<dbReference type="EMBL" id="DVOE01000094">
    <property type="protein sequence ID" value="HIU99459.1"/>
    <property type="molecule type" value="Genomic_DNA"/>
</dbReference>
<dbReference type="Proteomes" id="UP000886857">
    <property type="component" value="Unassembled WGS sequence"/>
</dbReference>
<reference evidence="2" key="1">
    <citation type="submission" date="2020-10" db="EMBL/GenBank/DDBJ databases">
        <authorList>
            <person name="Gilroy R."/>
        </authorList>
    </citation>
    <scope>NUCLEOTIDE SEQUENCE</scope>
    <source>
        <strain evidence="2">10406</strain>
    </source>
</reference>
<accession>A0A9D1NAJ3</accession>
<organism evidence="2 3">
    <name type="scientific">Candidatus Limadaptatus stercoripullorum</name>
    <dbReference type="NCBI Taxonomy" id="2840846"/>
    <lineage>
        <taxon>Bacteria</taxon>
        <taxon>Bacillati</taxon>
        <taxon>Bacillota</taxon>
        <taxon>Clostridia</taxon>
        <taxon>Eubacteriales</taxon>
        <taxon>Candidatus Limadaptatus</taxon>
    </lineage>
</organism>
<dbReference type="AlphaFoldDB" id="A0A9D1NAJ3"/>
<protein>
    <submittedName>
        <fullName evidence="2">Uncharacterized protein</fullName>
    </submittedName>
</protein>
<proteinExistence type="predicted"/>
<evidence type="ECO:0000313" key="3">
    <source>
        <dbReference type="Proteomes" id="UP000886857"/>
    </source>
</evidence>
<keyword evidence="1" id="KW-0472">Membrane</keyword>
<comment type="caution">
    <text evidence="2">The sequence shown here is derived from an EMBL/GenBank/DDBJ whole genome shotgun (WGS) entry which is preliminary data.</text>
</comment>
<evidence type="ECO:0000313" key="2">
    <source>
        <dbReference type="EMBL" id="HIU99459.1"/>
    </source>
</evidence>
<reference evidence="2" key="2">
    <citation type="journal article" date="2021" name="PeerJ">
        <title>Extensive microbial diversity within the chicken gut microbiome revealed by metagenomics and culture.</title>
        <authorList>
            <person name="Gilroy R."/>
            <person name="Ravi A."/>
            <person name="Getino M."/>
            <person name="Pursley I."/>
            <person name="Horton D.L."/>
            <person name="Alikhan N.F."/>
            <person name="Baker D."/>
            <person name="Gharbi K."/>
            <person name="Hall N."/>
            <person name="Watson M."/>
            <person name="Adriaenssens E.M."/>
            <person name="Foster-Nyarko E."/>
            <person name="Jarju S."/>
            <person name="Secka A."/>
            <person name="Antonio M."/>
            <person name="Oren A."/>
            <person name="Chaudhuri R.R."/>
            <person name="La Ragione R."/>
            <person name="Hildebrand F."/>
            <person name="Pallen M.J."/>
        </authorList>
    </citation>
    <scope>NUCLEOTIDE SEQUENCE</scope>
    <source>
        <strain evidence="2">10406</strain>
    </source>
</reference>
<gene>
    <name evidence="2" type="ORF">IAC73_06420</name>
</gene>
<keyword evidence="1" id="KW-1133">Transmembrane helix</keyword>
<sequence length="82" mass="8717">MELDRTKKIQVEVTENNIVESEVGVRGKRRRALPRALDALDIAIIPVTIGVFVSLGFLFAGLFRAAAPLAATTVGSVLAAVL</sequence>
<feature type="transmembrane region" description="Helical" evidence="1">
    <location>
        <begin position="36"/>
        <end position="59"/>
    </location>
</feature>
<evidence type="ECO:0000256" key="1">
    <source>
        <dbReference type="SAM" id="Phobius"/>
    </source>
</evidence>
<name>A0A9D1NAJ3_9FIRM</name>
<keyword evidence="1" id="KW-0812">Transmembrane</keyword>